<dbReference type="AlphaFoldDB" id="D3BUN7"/>
<name>D3BUN7_HETP5</name>
<dbReference type="EMBL" id="ADBJ01000060">
    <property type="protein sequence ID" value="EFA74825.1"/>
    <property type="molecule type" value="Genomic_DNA"/>
</dbReference>
<evidence type="ECO:0000313" key="1">
    <source>
        <dbReference type="EMBL" id="EFA74825.1"/>
    </source>
</evidence>
<dbReference type="InParanoid" id="D3BUN7"/>
<organism evidence="1 2">
    <name type="scientific">Heterostelium pallidum (strain ATCC 26659 / Pp 5 / PN500)</name>
    <name type="common">Cellular slime mold</name>
    <name type="synonym">Polysphondylium pallidum</name>
    <dbReference type="NCBI Taxonomy" id="670386"/>
    <lineage>
        <taxon>Eukaryota</taxon>
        <taxon>Amoebozoa</taxon>
        <taxon>Evosea</taxon>
        <taxon>Eumycetozoa</taxon>
        <taxon>Dictyostelia</taxon>
        <taxon>Acytosteliales</taxon>
        <taxon>Acytosteliaceae</taxon>
        <taxon>Heterostelium</taxon>
    </lineage>
</organism>
<dbReference type="RefSeq" id="XP_020426959.1">
    <property type="nucleotide sequence ID" value="XM_020582605.1"/>
</dbReference>
<protein>
    <submittedName>
        <fullName evidence="1">Uncharacterized protein</fullName>
    </submittedName>
</protein>
<reference evidence="1 2" key="1">
    <citation type="journal article" date="2011" name="Genome Res.">
        <title>Phylogeny-wide analysis of social amoeba genomes highlights ancient origins for complex intercellular communication.</title>
        <authorList>
            <person name="Heidel A.J."/>
            <person name="Lawal H.M."/>
            <person name="Felder M."/>
            <person name="Schilde C."/>
            <person name="Helps N.R."/>
            <person name="Tunggal B."/>
            <person name="Rivero F."/>
            <person name="John U."/>
            <person name="Schleicher M."/>
            <person name="Eichinger L."/>
            <person name="Platzer M."/>
            <person name="Noegel A.A."/>
            <person name="Schaap P."/>
            <person name="Gloeckner G."/>
        </authorList>
    </citation>
    <scope>NUCLEOTIDE SEQUENCE [LARGE SCALE GENOMIC DNA]</scope>
    <source>
        <strain evidence="2">ATCC 26659 / Pp 5 / PN500</strain>
    </source>
</reference>
<gene>
    <name evidence="1" type="ORF">PPL_11858</name>
</gene>
<accession>D3BUN7</accession>
<proteinExistence type="predicted"/>
<keyword evidence="2" id="KW-1185">Reference proteome</keyword>
<comment type="caution">
    <text evidence="1">The sequence shown here is derived from an EMBL/GenBank/DDBJ whole genome shotgun (WGS) entry which is preliminary data.</text>
</comment>
<evidence type="ECO:0000313" key="2">
    <source>
        <dbReference type="Proteomes" id="UP000001396"/>
    </source>
</evidence>
<sequence length="51" mass="5968">MSEYDIIMHRYIYHHISPIAISLECTTCSVACQKSKRLDVHFVFVILIQTI</sequence>
<dbReference type="Proteomes" id="UP000001396">
    <property type="component" value="Unassembled WGS sequence"/>
</dbReference>
<dbReference type="GeneID" id="31367326"/>